<accession>A0A3G4ZQP3</accession>
<evidence type="ECO:0000313" key="1">
    <source>
        <dbReference type="EMBL" id="AYV77216.1"/>
    </source>
</evidence>
<sequence length="43" mass="5048">MGKVIEHDYKPLKVDQTIDNKTKIYRFKNSSGPVYLPNITTFF</sequence>
<protein>
    <submittedName>
        <fullName evidence="1">Uncharacterized protein</fullName>
    </submittedName>
</protein>
<organism evidence="1">
    <name type="scientific">Barrevirus sp</name>
    <dbReference type="NCBI Taxonomy" id="2487763"/>
    <lineage>
        <taxon>Viruses</taxon>
        <taxon>Varidnaviria</taxon>
        <taxon>Bamfordvirae</taxon>
        <taxon>Nucleocytoviricota</taxon>
        <taxon>Megaviricetes</taxon>
        <taxon>Imitervirales</taxon>
        <taxon>Mimiviridae</taxon>
        <taxon>Klosneuvirinae</taxon>
    </lineage>
</organism>
<name>A0A3G4ZQP3_9VIRU</name>
<proteinExistence type="predicted"/>
<reference evidence="1" key="1">
    <citation type="submission" date="2018-10" db="EMBL/GenBank/DDBJ databases">
        <title>Hidden diversity of soil giant viruses.</title>
        <authorList>
            <person name="Schulz F."/>
            <person name="Alteio L."/>
            <person name="Goudeau D."/>
            <person name="Ryan E.M."/>
            <person name="Malmstrom R.R."/>
            <person name="Blanchard J."/>
            <person name="Woyke T."/>
        </authorList>
    </citation>
    <scope>NUCLEOTIDE SEQUENCE</scope>
    <source>
        <strain evidence="1">BAV1</strain>
    </source>
</reference>
<gene>
    <name evidence="1" type="ORF">Barrevirus19_11</name>
</gene>
<dbReference type="EMBL" id="MK072016">
    <property type="protein sequence ID" value="AYV77216.1"/>
    <property type="molecule type" value="Genomic_DNA"/>
</dbReference>